<name>A0ABQ5ENS0_9ASTR</name>
<dbReference type="EMBL" id="BQNB010016472">
    <property type="protein sequence ID" value="GJT52182.1"/>
    <property type="molecule type" value="Genomic_DNA"/>
</dbReference>
<reference evidence="1" key="2">
    <citation type="submission" date="2022-01" db="EMBL/GenBank/DDBJ databases">
        <authorList>
            <person name="Yamashiro T."/>
            <person name="Shiraishi A."/>
            <person name="Satake H."/>
            <person name="Nakayama K."/>
        </authorList>
    </citation>
    <scope>NUCLEOTIDE SEQUENCE</scope>
</reference>
<sequence>MPMTFDRRFLSELIKQGFERRLRWHLKGFHRRFTRSASIGGSRGAPPSGVHEERLHQRFTRSSSIGGLRGAPPSEVSANENDYGHISVIPFQTFDQRTGEARMRFLLSLLLRHLIVVIMLNLPGLKILPQRMPLLVEVSNESLRDYSRLELLHLAPSPYYMPYPYDEGLSSNPPNMKGEWGEVYAVKLGILKKDLFKYLKVCKAIIDRVPIPTQLLRAEGLTANELSNPRCQQLTNDLKEQTLIIVRVNEQEAQLSAQLDLQEIELEDLKHQPSIEQSETHKLKNAIIEREKDLFENSSKRTSRDLFKNSSRVASSPKHLLVSSPWQLVPTLNERDAYSPVITLCLHLLLLKITPSLRGRYCTTAPEEVKR</sequence>
<keyword evidence="2" id="KW-1185">Reference proteome</keyword>
<comment type="caution">
    <text evidence="1">The sequence shown here is derived from an EMBL/GenBank/DDBJ whole genome shotgun (WGS) entry which is preliminary data.</text>
</comment>
<gene>
    <name evidence="1" type="ORF">Tco_0978339</name>
</gene>
<protein>
    <submittedName>
        <fullName evidence="1">Uncharacterized protein</fullName>
    </submittedName>
</protein>
<evidence type="ECO:0000313" key="2">
    <source>
        <dbReference type="Proteomes" id="UP001151760"/>
    </source>
</evidence>
<organism evidence="1 2">
    <name type="scientific">Tanacetum coccineum</name>
    <dbReference type="NCBI Taxonomy" id="301880"/>
    <lineage>
        <taxon>Eukaryota</taxon>
        <taxon>Viridiplantae</taxon>
        <taxon>Streptophyta</taxon>
        <taxon>Embryophyta</taxon>
        <taxon>Tracheophyta</taxon>
        <taxon>Spermatophyta</taxon>
        <taxon>Magnoliopsida</taxon>
        <taxon>eudicotyledons</taxon>
        <taxon>Gunneridae</taxon>
        <taxon>Pentapetalae</taxon>
        <taxon>asterids</taxon>
        <taxon>campanulids</taxon>
        <taxon>Asterales</taxon>
        <taxon>Asteraceae</taxon>
        <taxon>Asteroideae</taxon>
        <taxon>Anthemideae</taxon>
        <taxon>Anthemidinae</taxon>
        <taxon>Tanacetum</taxon>
    </lineage>
</organism>
<evidence type="ECO:0000313" key="1">
    <source>
        <dbReference type="EMBL" id="GJT52182.1"/>
    </source>
</evidence>
<reference evidence="1" key="1">
    <citation type="journal article" date="2022" name="Int. J. Mol. Sci.">
        <title>Draft Genome of Tanacetum Coccineum: Genomic Comparison of Closely Related Tanacetum-Family Plants.</title>
        <authorList>
            <person name="Yamashiro T."/>
            <person name="Shiraishi A."/>
            <person name="Nakayama K."/>
            <person name="Satake H."/>
        </authorList>
    </citation>
    <scope>NUCLEOTIDE SEQUENCE</scope>
</reference>
<dbReference type="Proteomes" id="UP001151760">
    <property type="component" value="Unassembled WGS sequence"/>
</dbReference>
<proteinExistence type="predicted"/>
<accession>A0ABQ5ENS0</accession>